<dbReference type="Proteomes" id="UP001285921">
    <property type="component" value="Unassembled WGS sequence"/>
</dbReference>
<proteinExistence type="predicted"/>
<name>A0ABQ6NX20_9BACL</name>
<sequence>MLEIDGRDVRSLPLTERVAILDSFMTKTEHFRRVMQIDGRIGRRSDKWLKMINYTYAEVKITRDTDFGWLAQQNGRPVGVIELAVSANHRKAFYRIAQNIVTGEDKNFVYVKPLITARIRMRNWHKSEMMRTPEFVQFVV</sequence>
<evidence type="ECO:0000313" key="2">
    <source>
        <dbReference type="Proteomes" id="UP001285921"/>
    </source>
</evidence>
<accession>A0ABQ6NX20</accession>
<protein>
    <submittedName>
        <fullName evidence="1">Uncharacterized protein</fullName>
    </submittedName>
</protein>
<comment type="caution">
    <text evidence="1">The sequence shown here is derived from an EMBL/GenBank/DDBJ whole genome shotgun (WGS) entry which is preliminary data.</text>
</comment>
<keyword evidence="2" id="KW-1185">Reference proteome</keyword>
<gene>
    <name evidence="1" type="ORF">PghCCS26_62140</name>
</gene>
<organism evidence="1 2">
    <name type="scientific">Paenibacillus glycanilyticus</name>
    <dbReference type="NCBI Taxonomy" id="126569"/>
    <lineage>
        <taxon>Bacteria</taxon>
        <taxon>Bacillati</taxon>
        <taxon>Bacillota</taxon>
        <taxon>Bacilli</taxon>
        <taxon>Bacillales</taxon>
        <taxon>Paenibacillaceae</taxon>
        <taxon>Paenibacillus</taxon>
    </lineage>
</organism>
<dbReference type="EMBL" id="BTCL01000047">
    <property type="protein sequence ID" value="GMK49084.1"/>
    <property type="molecule type" value="Genomic_DNA"/>
</dbReference>
<reference evidence="1 2" key="1">
    <citation type="submission" date="2023-05" db="EMBL/GenBank/DDBJ databases">
        <title>Draft genome of Paenibacillus sp. CCS26.</title>
        <authorList>
            <person name="Akita H."/>
            <person name="Shinto Y."/>
            <person name="Kimura Z."/>
        </authorList>
    </citation>
    <scope>NUCLEOTIDE SEQUENCE [LARGE SCALE GENOMIC DNA]</scope>
    <source>
        <strain evidence="1 2">CCS26</strain>
    </source>
</reference>
<evidence type="ECO:0000313" key="1">
    <source>
        <dbReference type="EMBL" id="GMK49084.1"/>
    </source>
</evidence>